<evidence type="ECO:0000256" key="5">
    <source>
        <dbReference type="ARBA" id="ARBA00022741"/>
    </source>
</evidence>
<evidence type="ECO:0000256" key="2">
    <source>
        <dbReference type="ARBA" id="ARBA00022475"/>
    </source>
</evidence>
<dbReference type="InterPro" id="IPR027417">
    <property type="entry name" value="P-loop_NTPase"/>
</dbReference>
<dbReference type="SUPFAM" id="SSF50331">
    <property type="entry name" value="MOP-like"/>
    <property type="match status" value="1"/>
</dbReference>
<keyword evidence="3" id="KW-0997">Cell inner membrane</keyword>
<dbReference type="CDD" id="cd03301">
    <property type="entry name" value="ABC_MalK_N"/>
    <property type="match status" value="1"/>
</dbReference>
<dbReference type="InterPro" id="IPR015855">
    <property type="entry name" value="ABC_transpr_MalK-like"/>
</dbReference>
<dbReference type="GO" id="GO:0005524">
    <property type="term" value="F:ATP binding"/>
    <property type="evidence" value="ECO:0007669"/>
    <property type="project" value="UniProtKB-KW"/>
</dbReference>
<dbReference type="SUPFAM" id="SSF52540">
    <property type="entry name" value="P-loop containing nucleoside triphosphate hydrolases"/>
    <property type="match status" value="1"/>
</dbReference>
<dbReference type="PANTHER" id="PTHR43875:SF12">
    <property type="entry name" value="SN-GLYCEROL-3-PHOSPHATE IMPORT ATP-BINDING PROTEIN UGPC"/>
    <property type="match status" value="1"/>
</dbReference>
<keyword evidence="6 10" id="KW-0067">ATP-binding</keyword>
<feature type="domain" description="ABC transporter" evidence="9">
    <location>
        <begin position="4"/>
        <end position="235"/>
    </location>
</feature>
<proteinExistence type="predicted"/>
<dbReference type="NCBIfam" id="NF008653">
    <property type="entry name" value="PRK11650.1"/>
    <property type="match status" value="1"/>
</dbReference>
<evidence type="ECO:0000256" key="8">
    <source>
        <dbReference type="ARBA" id="ARBA00023136"/>
    </source>
</evidence>
<dbReference type="Gene3D" id="3.40.50.300">
    <property type="entry name" value="P-loop containing nucleotide triphosphate hydrolases"/>
    <property type="match status" value="1"/>
</dbReference>
<keyword evidence="2" id="KW-1003">Cell membrane</keyword>
<dbReference type="PROSITE" id="PS00211">
    <property type="entry name" value="ABC_TRANSPORTER_1"/>
    <property type="match status" value="1"/>
</dbReference>
<name>A0ABY9Z103_9GAMM</name>
<keyword evidence="4" id="KW-0762">Sugar transport</keyword>
<organism evidence="10 11">
    <name type="scientific">Halomonas piscis</name>
    <dbReference type="NCBI Taxonomy" id="3031727"/>
    <lineage>
        <taxon>Bacteria</taxon>
        <taxon>Pseudomonadati</taxon>
        <taxon>Pseudomonadota</taxon>
        <taxon>Gammaproteobacteria</taxon>
        <taxon>Oceanospirillales</taxon>
        <taxon>Halomonadaceae</taxon>
        <taxon>Halomonas</taxon>
    </lineage>
</organism>
<dbReference type="SMART" id="SM00382">
    <property type="entry name" value="AAA"/>
    <property type="match status" value="1"/>
</dbReference>
<sequence>MASIKLDDLKKTYPGGIQAVKGIDLEVADGEFVVLVGPSGCGKSTLLRMVAGLETISEGKLCIGERRVNDLEPAQRDIAMVFQNYALYPHMTVFNNLAYGLKNRGFKRDEIQRRVEEAAKMLEIEAFLPRKPRQLSGGQRQRVAMGRALVREPAAFLFDEPLSNLDAKLRVQMRVEIKQLQRRLKTTSLYVTHDQLEAMTLGDRLVVLNEGRIEQVGTPMEIYARPASLFVAAFIGSPAMNLIPQDYLQARGLQTSGLRADEDAQSAKTLLHDLPPDTDIVGIRPDDLRLQAPCEPHLTVEATLELFEAAGADSHLYVRLADRDQPMVIRTAGQPPVAEGETLRFHVTRDALHPFHQESGRRTGKPLKEQAA</sequence>
<keyword evidence="11" id="KW-1185">Reference proteome</keyword>
<accession>A0ABY9Z103</accession>
<dbReference type="PANTHER" id="PTHR43875">
    <property type="entry name" value="MALTODEXTRIN IMPORT ATP-BINDING PROTEIN MSMX"/>
    <property type="match status" value="1"/>
</dbReference>
<dbReference type="Proteomes" id="UP001301869">
    <property type="component" value="Chromosome"/>
</dbReference>
<evidence type="ECO:0000256" key="3">
    <source>
        <dbReference type="ARBA" id="ARBA00022519"/>
    </source>
</evidence>
<evidence type="ECO:0000256" key="7">
    <source>
        <dbReference type="ARBA" id="ARBA00022967"/>
    </source>
</evidence>
<dbReference type="InterPro" id="IPR017871">
    <property type="entry name" value="ABC_transporter-like_CS"/>
</dbReference>
<dbReference type="Pfam" id="PF08402">
    <property type="entry name" value="TOBE_2"/>
    <property type="match status" value="1"/>
</dbReference>
<dbReference type="Gene3D" id="2.40.50.100">
    <property type="match status" value="1"/>
</dbReference>
<dbReference type="InterPro" id="IPR003439">
    <property type="entry name" value="ABC_transporter-like_ATP-bd"/>
</dbReference>
<evidence type="ECO:0000313" key="10">
    <source>
        <dbReference type="EMBL" id="WNK20275.1"/>
    </source>
</evidence>
<evidence type="ECO:0000256" key="4">
    <source>
        <dbReference type="ARBA" id="ARBA00022597"/>
    </source>
</evidence>
<dbReference type="InterPro" id="IPR008995">
    <property type="entry name" value="Mo/tungstate-bd_C_term_dom"/>
</dbReference>
<dbReference type="InterPro" id="IPR003593">
    <property type="entry name" value="AAA+_ATPase"/>
</dbReference>
<dbReference type="InterPro" id="IPR047641">
    <property type="entry name" value="ABC_transpr_MalK/UgpC-like"/>
</dbReference>
<dbReference type="PROSITE" id="PS50893">
    <property type="entry name" value="ABC_TRANSPORTER_2"/>
    <property type="match status" value="1"/>
</dbReference>
<dbReference type="InterPro" id="IPR013611">
    <property type="entry name" value="Transp-assoc_OB_typ2"/>
</dbReference>
<evidence type="ECO:0000256" key="6">
    <source>
        <dbReference type="ARBA" id="ARBA00022840"/>
    </source>
</evidence>
<keyword evidence="8" id="KW-0472">Membrane</keyword>
<reference evidence="10 11" key="1">
    <citation type="submission" date="2023-03" db="EMBL/GenBank/DDBJ databases">
        <title>Halomonas sp. nov., isolated from Korean tranditional fermented seafood 'Jeotgal'.</title>
        <authorList>
            <person name="Kim B."/>
            <person name="Shin N.-R."/>
        </authorList>
    </citation>
    <scope>NUCLEOTIDE SEQUENCE [LARGE SCALE GENOMIC DNA]</scope>
    <source>
        <strain evidence="10 11">SG2L-4</strain>
    </source>
</reference>
<evidence type="ECO:0000313" key="11">
    <source>
        <dbReference type="Proteomes" id="UP001301869"/>
    </source>
</evidence>
<protein>
    <submittedName>
        <fullName evidence="10">Sn-glycerol-3-phosphate import ATP-binding protein UgpC</fullName>
    </submittedName>
</protein>
<dbReference type="Pfam" id="PF00005">
    <property type="entry name" value="ABC_tran"/>
    <property type="match status" value="1"/>
</dbReference>
<dbReference type="EMBL" id="CP119391">
    <property type="protein sequence ID" value="WNK20275.1"/>
    <property type="molecule type" value="Genomic_DNA"/>
</dbReference>
<keyword evidence="5" id="KW-0547">Nucleotide-binding</keyword>
<keyword evidence="7" id="KW-1278">Translocase</keyword>
<gene>
    <name evidence="10" type="ORF">P1P91_00880</name>
</gene>
<dbReference type="InterPro" id="IPR012340">
    <property type="entry name" value="NA-bd_OB-fold"/>
</dbReference>
<evidence type="ECO:0000256" key="1">
    <source>
        <dbReference type="ARBA" id="ARBA00022448"/>
    </source>
</evidence>
<keyword evidence="1" id="KW-0813">Transport</keyword>
<dbReference type="Gene3D" id="2.40.50.140">
    <property type="entry name" value="Nucleic acid-binding proteins"/>
    <property type="match status" value="1"/>
</dbReference>
<dbReference type="RefSeq" id="WP_311883881.1">
    <property type="nucleotide sequence ID" value="NZ_CP119391.1"/>
</dbReference>
<evidence type="ECO:0000259" key="9">
    <source>
        <dbReference type="PROSITE" id="PS50893"/>
    </source>
</evidence>